<dbReference type="InterPro" id="IPR010982">
    <property type="entry name" value="Lambda_DNA-bd_dom_sf"/>
</dbReference>
<feature type="domain" description="Cytoskeleton protein RodZ-like C-terminal" evidence="3">
    <location>
        <begin position="228"/>
        <end position="295"/>
    </location>
</feature>
<organism evidence="4 5">
    <name type="scientific">Tectimicrobiota bacterium</name>
    <dbReference type="NCBI Taxonomy" id="2528274"/>
    <lineage>
        <taxon>Bacteria</taxon>
        <taxon>Pseudomonadati</taxon>
        <taxon>Nitrospinota/Tectimicrobiota group</taxon>
        <taxon>Candidatus Tectimicrobiota</taxon>
    </lineage>
</organism>
<sequence>MDSLGEYLKRERELRGITLRHISDVTKIHIKYLEALEENHFEVLPAEAFTRGFLRSYARCVGIDPDEAVLVYKQCLDRLKGSSTPSIPPVAFETYPPPPVQAPATPQEKAPSTGSPKLLITLLSLFLVLAVAFFAFVSSRAKRGPETSAGRIAREPVGSVPEPRTPGSEVNVPTLSQKAPADKAPKPEPTQKSPTASTSKEQGTTAPIARPPGTETAESQAPKNLALTINAKEDTWIQAVIDGTERREALIPAGSQVTWRAANKFVLVIGNVKGTEMTLNGTEIQVPEGQQNVLRDFVVTRELIR</sequence>
<dbReference type="Pfam" id="PF13464">
    <property type="entry name" value="RodZ_C"/>
    <property type="match status" value="1"/>
</dbReference>
<feature type="region of interest" description="Disordered" evidence="1">
    <location>
        <begin position="87"/>
        <end position="113"/>
    </location>
</feature>
<dbReference type="AlphaFoldDB" id="A0A932GPH7"/>
<comment type="caution">
    <text evidence="4">The sequence shown here is derived from an EMBL/GenBank/DDBJ whole genome shotgun (WGS) entry which is preliminary data.</text>
</comment>
<accession>A0A932GPH7</accession>
<dbReference type="PANTHER" id="PTHR34475:SF1">
    <property type="entry name" value="CYTOSKELETON PROTEIN RODZ"/>
    <property type="match status" value="1"/>
</dbReference>
<dbReference type="InterPro" id="IPR025194">
    <property type="entry name" value="RodZ-like_C"/>
</dbReference>
<proteinExistence type="predicted"/>
<dbReference type="EMBL" id="JACPSX010000101">
    <property type="protein sequence ID" value="MBI3014522.1"/>
    <property type="molecule type" value="Genomic_DNA"/>
</dbReference>
<dbReference type="Pfam" id="PF13413">
    <property type="entry name" value="HTH_25"/>
    <property type="match status" value="1"/>
</dbReference>
<name>A0A932GPH7_UNCTE</name>
<keyword evidence="2" id="KW-0812">Transmembrane</keyword>
<feature type="compositionally biased region" description="Polar residues" evidence="1">
    <location>
        <begin position="190"/>
        <end position="205"/>
    </location>
</feature>
<evidence type="ECO:0000313" key="5">
    <source>
        <dbReference type="Proteomes" id="UP000741360"/>
    </source>
</evidence>
<dbReference type="CDD" id="cd00093">
    <property type="entry name" value="HTH_XRE"/>
    <property type="match status" value="1"/>
</dbReference>
<dbReference type="Gene3D" id="1.10.260.40">
    <property type="entry name" value="lambda repressor-like DNA-binding domains"/>
    <property type="match status" value="1"/>
</dbReference>
<feature type="region of interest" description="Disordered" evidence="1">
    <location>
        <begin position="144"/>
        <end position="222"/>
    </location>
</feature>
<evidence type="ECO:0000256" key="2">
    <source>
        <dbReference type="SAM" id="Phobius"/>
    </source>
</evidence>
<dbReference type="InterPro" id="IPR001387">
    <property type="entry name" value="Cro/C1-type_HTH"/>
</dbReference>
<evidence type="ECO:0000256" key="1">
    <source>
        <dbReference type="SAM" id="MobiDB-lite"/>
    </source>
</evidence>
<dbReference type="PANTHER" id="PTHR34475">
    <property type="match status" value="1"/>
</dbReference>
<dbReference type="GO" id="GO:0003677">
    <property type="term" value="F:DNA binding"/>
    <property type="evidence" value="ECO:0007669"/>
    <property type="project" value="InterPro"/>
</dbReference>
<dbReference type="InterPro" id="IPR050400">
    <property type="entry name" value="Bact_Cytoskel_RodZ"/>
</dbReference>
<dbReference type="Proteomes" id="UP000741360">
    <property type="component" value="Unassembled WGS sequence"/>
</dbReference>
<gene>
    <name evidence="4" type="ORF">HYY65_05550</name>
</gene>
<keyword evidence="2" id="KW-0472">Membrane</keyword>
<evidence type="ECO:0000259" key="3">
    <source>
        <dbReference type="Pfam" id="PF13464"/>
    </source>
</evidence>
<keyword evidence="2" id="KW-1133">Transmembrane helix</keyword>
<evidence type="ECO:0000313" key="4">
    <source>
        <dbReference type="EMBL" id="MBI3014522.1"/>
    </source>
</evidence>
<reference evidence="4" key="1">
    <citation type="submission" date="2020-07" db="EMBL/GenBank/DDBJ databases">
        <title>Huge and variable diversity of episymbiotic CPR bacteria and DPANN archaea in groundwater ecosystems.</title>
        <authorList>
            <person name="He C.Y."/>
            <person name="Keren R."/>
            <person name="Whittaker M."/>
            <person name="Farag I.F."/>
            <person name="Doudna J."/>
            <person name="Cate J.H.D."/>
            <person name="Banfield J.F."/>
        </authorList>
    </citation>
    <scope>NUCLEOTIDE SEQUENCE</scope>
    <source>
        <strain evidence="4">NC_groundwater_717_Ag_S-0.2um_59_8</strain>
    </source>
</reference>
<protein>
    <submittedName>
        <fullName evidence="4">Helix-turn-helix domain-containing protein</fullName>
    </submittedName>
</protein>
<feature type="transmembrane region" description="Helical" evidence="2">
    <location>
        <begin position="118"/>
        <end position="137"/>
    </location>
</feature>